<dbReference type="AlphaFoldDB" id="A0A175Y4P3"/>
<dbReference type="KEGG" id="smy:BJP26_18765"/>
<name>A0A175Y4P3_9SPHN</name>
<organism evidence="1 2">
    <name type="scientific">Sphingomonas melonis TY</name>
    <dbReference type="NCBI Taxonomy" id="621456"/>
    <lineage>
        <taxon>Bacteria</taxon>
        <taxon>Pseudomonadati</taxon>
        <taxon>Pseudomonadota</taxon>
        <taxon>Alphaproteobacteria</taxon>
        <taxon>Sphingomonadales</taxon>
        <taxon>Sphingomonadaceae</taxon>
        <taxon>Sphingomonas</taxon>
    </lineage>
</organism>
<dbReference type="Proteomes" id="UP000078460">
    <property type="component" value="Unassembled WGS sequence"/>
</dbReference>
<protein>
    <submittedName>
        <fullName evidence="1">Uncharacterized protein</fullName>
    </submittedName>
</protein>
<proteinExistence type="predicted"/>
<dbReference type="RefSeq" id="WP_062126643.1">
    <property type="nucleotide sequence ID" value="NZ_CP017578.1"/>
</dbReference>
<evidence type="ECO:0000313" key="2">
    <source>
        <dbReference type="Proteomes" id="UP000078460"/>
    </source>
</evidence>
<reference evidence="1" key="1">
    <citation type="submission" date="2016-03" db="EMBL/GenBank/DDBJ databases">
        <title>Sphingomonas melonis TY, whole genome shotgun sequencing.</title>
        <authorList>
            <person name="Wang H."/>
            <person name="Zhu P."/>
        </authorList>
    </citation>
    <scope>NUCLEOTIDE SEQUENCE [LARGE SCALE GENOMIC DNA]</scope>
    <source>
        <strain evidence="1">TY</strain>
    </source>
</reference>
<gene>
    <name evidence="1" type="ORF">AVM11_16265</name>
</gene>
<sequence>MQVEIVDGHADLGMDEWAMAESGDILETGGASTCGIVAVLNHSQCRAWMVHQTAPHMILDDTTEMLDDAAASLQQTDNIEIWLAGCGSGSTKADDRIALMNAVSTYFPTKNPVIRWGSQELFLDFEDGTGQWLASST</sequence>
<accession>A0A175Y4P3</accession>
<comment type="caution">
    <text evidence="1">The sequence shown here is derived from an EMBL/GenBank/DDBJ whole genome shotgun (WGS) entry which is preliminary data.</text>
</comment>
<dbReference type="EMBL" id="LQCK02000011">
    <property type="protein sequence ID" value="KZB95752.1"/>
    <property type="molecule type" value="Genomic_DNA"/>
</dbReference>
<keyword evidence="2" id="KW-1185">Reference proteome</keyword>
<evidence type="ECO:0000313" key="1">
    <source>
        <dbReference type="EMBL" id="KZB95752.1"/>
    </source>
</evidence>
<dbReference type="OrthoDB" id="9938954at2"/>